<dbReference type="EMBL" id="CP132970">
    <property type="protein sequence ID" value="XBW04821.1"/>
    <property type="molecule type" value="Genomic_DNA"/>
</dbReference>
<sequence>MSHHDLDSHTIRQILLAADSDDVHRLATSTPPTSIERQWNRLRPLLTTNLRVEYVGASAEDVAVAEDATCPWPAEVRELYRHVAAADDRRGMLLLPPGFELLSLERVVRVHALWQRLAREQMHEAGDGIAEEMAQPAGSPTAIMLPGFIPFARRDADTLFVDTRYGPLHASVNLWPDQDWVHRLPLWRSLSAMLDNLASCLERNAPMAMRMSEWARYQPYIEDDRLVWEPVP</sequence>
<name>A0AAU7V0H8_9NOCA</name>
<organism evidence="1">
    <name type="scientific">Rhodococcus sp. D-6</name>
    <dbReference type="NCBI Taxonomy" id="1387842"/>
    <lineage>
        <taxon>Bacteria</taxon>
        <taxon>Bacillati</taxon>
        <taxon>Actinomycetota</taxon>
        <taxon>Actinomycetes</taxon>
        <taxon>Mycobacteriales</taxon>
        <taxon>Nocardiaceae</taxon>
        <taxon>Rhodococcus</taxon>
    </lineage>
</organism>
<evidence type="ECO:0000313" key="1">
    <source>
        <dbReference type="EMBL" id="XBW04821.1"/>
    </source>
</evidence>
<dbReference type="RefSeq" id="WP_024103372.1">
    <property type="nucleotide sequence ID" value="NZ_CP132970.1"/>
</dbReference>
<proteinExistence type="predicted"/>
<protein>
    <recommendedName>
        <fullName evidence="2">Knr4/Smi1-like domain-containing protein</fullName>
    </recommendedName>
</protein>
<dbReference type="GeneID" id="29939464"/>
<evidence type="ECO:0008006" key="2">
    <source>
        <dbReference type="Google" id="ProtNLM"/>
    </source>
</evidence>
<dbReference type="KEGG" id="rhox:RBB84_02245"/>
<accession>A0AAU7V0H8</accession>
<gene>
    <name evidence="1" type="ORF">RBB84_02245</name>
</gene>
<dbReference type="AlphaFoldDB" id="A0AAU7V0H8"/>
<reference evidence="1" key="1">
    <citation type="submission" date="2023-08" db="EMBL/GenBank/DDBJ databases">
        <title>The novel hydrolase IpcH responsible for the initial isoprocarb degradation step in Rhodococcus sp. D-6.</title>
        <authorList>
            <person name="Zhu Q."/>
        </authorList>
    </citation>
    <scope>NUCLEOTIDE SEQUENCE</scope>
    <source>
        <strain evidence="1">D-6</strain>
    </source>
</reference>